<feature type="transmembrane region" description="Helical" evidence="1">
    <location>
        <begin position="383"/>
        <end position="405"/>
    </location>
</feature>
<proteinExistence type="predicted"/>
<dbReference type="Proteomes" id="UP000230025">
    <property type="component" value="Unassembled WGS sequence"/>
</dbReference>
<evidence type="ECO:0000256" key="1">
    <source>
        <dbReference type="SAM" id="Phobius"/>
    </source>
</evidence>
<gene>
    <name evidence="2" type="ORF">COW28_05460</name>
</gene>
<protein>
    <recommendedName>
        <fullName evidence="4">SHS2 domain-containing protein</fullName>
    </recommendedName>
</protein>
<comment type="caution">
    <text evidence="2">The sequence shown here is derived from an EMBL/GenBank/DDBJ whole genome shotgun (WGS) entry which is preliminary data.</text>
</comment>
<keyword evidence="1" id="KW-1133">Transmembrane helix</keyword>
<evidence type="ECO:0000313" key="2">
    <source>
        <dbReference type="EMBL" id="PIW32672.1"/>
    </source>
</evidence>
<dbReference type="NCBIfam" id="TIGR01175">
    <property type="entry name" value="pilM"/>
    <property type="match status" value="1"/>
</dbReference>
<keyword evidence="1" id="KW-0812">Transmembrane</keyword>
<keyword evidence="1" id="KW-0472">Membrane</keyword>
<dbReference type="EMBL" id="PFFY01000253">
    <property type="protein sequence ID" value="PIW32672.1"/>
    <property type="molecule type" value="Genomic_DNA"/>
</dbReference>
<evidence type="ECO:0000313" key="3">
    <source>
        <dbReference type="Proteomes" id="UP000230025"/>
    </source>
</evidence>
<dbReference type="AlphaFoldDB" id="A0A2M7GXV3"/>
<reference evidence="3" key="1">
    <citation type="submission" date="2017-09" db="EMBL/GenBank/DDBJ databases">
        <title>Depth-based differentiation of microbial function through sediment-hosted aquifers and enrichment of novel symbionts in the deep terrestrial subsurface.</title>
        <authorList>
            <person name="Probst A.J."/>
            <person name="Ladd B."/>
            <person name="Jarett J.K."/>
            <person name="Geller-Mcgrath D.E."/>
            <person name="Sieber C.M.K."/>
            <person name="Emerson J.B."/>
            <person name="Anantharaman K."/>
            <person name="Thomas B.C."/>
            <person name="Malmstrom R."/>
            <person name="Stieglmeier M."/>
            <person name="Klingl A."/>
            <person name="Woyke T."/>
            <person name="Ryan C.M."/>
            <person name="Banfield J.F."/>
        </authorList>
    </citation>
    <scope>NUCLEOTIDE SEQUENCE [LARGE SCALE GENOMIC DNA]</scope>
</reference>
<dbReference type="InterPro" id="IPR005883">
    <property type="entry name" value="PilM"/>
</dbReference>
<dbReference type="Gene3D" id="3.30.1490.300">
    <property type="match status" value="1"/>
</dbReference>
<dbReference type="PANTHER" id="PTHR32432:SF3">
    <property type="entry name" value="ETHANOLAMINE UTILIZATION PROTEIN EUTJ"/>
    <property type="match status" value="1"/>
</dbReference>
<dbReference type="InterPro" id="IPR007813">
    <property type="entry name" value="PilN"/>
</dbReference>
<dbReference type="InterPro" id="IPR043129">
    <property type="entry name" value="ATPase_NBD"/>
</dbReference>
<organism evidence="2 3">
    <name type="scientific">bacterium (Candidatus Ratteibacteria) CG15_BIG_FIL_POST_REV_8_21_14_020_41_12</name>
    <dbReference type="NCBI Taxonomy" id="2014291"/>
    <lineage>
        <taxon>Bacteria</taxon>
        <taxon>Candidatus Ratteibacteria</taxon>
    </lineage>
</organism>
<dbReference type="Gene3D" id="3.30.420.40">
    <property type="match status" value="2"/>
</dbReference>
<sequence length="548" mass="61029">MNLLGKKRVLGLDIGTSNIKIVQLKVTGKKITLVNFAYQEIPYSQRGKADLDNFIINSIKKMSKDAKLGQRKVFTALSGYELNASSLLLPKMSRKDLEGTIKLELGRTLPFEAGTALIDFYIQEGNSSQNKLGVMAVAASGGLVKTKIRIIETSGFSPAGMNIPGYALENLVCSRKDIQDDEVMVLIDIGAKLTIINIFRGKKLQFTREITTAGDNITEVLVKNFVTKEGKVNLDFAKAEELKKEVGIPKELEKEFNGIPGSQISALIRPVLERLANEIKRSLGYFHQAFNITKINRILLSGGSSKLKELPHFLTQSLGIKTERFDSLKEVAIKHLTPTQKGVLEKISPELTLAIGLALEKKPKINLLPIEFKVREKLNIAKAFFILGFSLIFLVLLLFSGNLMLKKRQCLNLLARNKLSLSSLEPALNELREFESLQSKINQRKALLEEAISKRPFFPGILKEISLLLPDDMVLSDISLLPNVEPQGMRMEGRVFASYSTMNLSLSKFLVALENSPFFEKVRLVSVRKSGESSKPEASFELTLQLVY</sequence>
<accession>A0A2M7GXV3</accession>
<dbReference type="Pfam" id="PF11104">
    <property type="entry name" value="PilM_2"/>
    <property type="match status" value="1"/>
</dbReference>
<dbReference type="InterPro" id="IPR050696">
    <property type="entry name" value="FtsA/MreB"/>
</dbReference>
<dbReference type="CDD" id="cd24049">
    <property type="entry name" value="ASKHA_NBD_PilM"/>
    <property type="match status" value="1"/>
</dbReference>
<name>A0A2M7GXV3_9BACT</name>
<dbReference type="Pfam" id="PF05137">
    <property type="entry name" value="PilN"/>
    <property type="match status" value="1"/>
</dbReference>
<dbReference type="SUPFAM" id="SSF53067">
    <property type="entry name" value="Actin-like ATPase domain"/>
    <property type="match status" value="1"/>
</dbReference>
<evidence type="ECO:0008006" key="4">
    <source>
        <dbReference type="Google" id="ProtNLM"/>
    </source>
</evidence>
<dbReference type="PANTHER" id="PTHR32432">
    <property type="entry name" value="CELL DIVISION PROTEIN FTSA-RELATED"/>
    <property type="match status" value="1"/>
</dbReference>